<reference evidence="2" key="1">
    <citation type="journal article" date="2019" name="Int. J. Syst. Evol. Microbiol.">
        <title>The Global Catalogue of Microorganisms (GCM) 10K type strain sequencing project: providing services to taxonomists for standard genome sequencing and annotation.</title>
        <authorList>
            <consortium name="The Broad Institute Genomics Platform"/>
            <consortium name="The Broad Institute Genome Sequencing Center for Infectious Disease"/>
            <person name="Wu L."/>
            <person name="Ma J."/>
        </authorList>
    </citation>
    <scope>NUCLEOTIDE SEQUENCE [LARGE SCALE GENOMIC DNA]</scope>
    <source>
        <strain evidence="2">CCUG 57942</strain>
    </source>
</reference>
<accession>A0ABW4ZBY4</accession>
<organism evidence="1 2">
    <name type="scientific">Rubritalea tangerina</name>
    <dbReference type="NCBI Taxonomy" id="430798"/>
    <lineage>
        <taxon>Bacteria</taxon>
        <taxon>Pseudomonadati</taxon>
        <taxon>Verrucomicrobiota</taxon>
        <taxon>Verrucomicrobiia</taxon>
        <taxon>Verrucomicrobiales</taxon>
        <taxon>Rubritaleaceae</taxon>
        <taxon>Rubritalea</taxon>
    </lineage>
</organism>
<name>A0ABW4ZBY4_9BACT</name>
<dbReference type="RefSeq" id="WP_377178222.1">
    <property type="nucleotide sequence ID" value="NZ_JBHUJB010000045.1"/>
</dbReference>
<sequence length="152" mass="17436">MKKLDYEDPAHLENVTQHFLWSNPDVAEKIITKLNKVISKFVRSDCGFEDSISTEQAARGIMVQLSKIIAEQFEPLATPTVKLPKYIDPFDNSHVECFNWIKNMEDVFNPVLEDFQTWHEYHPDKDAEPYIAVVSELIEAHLSTIKEGNADG</sequence>
<dbReference type="EMBL" id="JBHUJB010000045">
    <property type="protein sequence ID" value="MFD2159398.1"/>
    <property type="molecule type" value="Genomic_DNA"/>
</dbReference>
<proteinExistence type="predicted"/>
<gene>
    <name evidence="1" type="ORF">ACFSW8_10845</name>
</gene>
<comment type="caution">
    <text evidence="1">The sequence shown here is derived from an EMBL/GenBank/DDBJ whole genome shotgun (WGS) entry which is preliminary data.</text>
</comment>
<dbReference type="Proteomes" id="UP001597389">
    <property type="component" value="Unassembled WGS sequence"/>
</dbReference>
<keyword evidence="2" id="KW-1185">Reference proteome</keyword>
<evidence type="ECO:0000313" key="1">
    <source>
        <dbReference type="EMBL" id="MFD2159398.1"/>
    </source>
</evidence>
<protein>
    <submittedName>
        <fullName evidence="1">Uncharacterized protein</fullName>
    </submittedName>
</protein>
<evidence type="ECO:0000313" key="2">
    <source>
        <dbReference type="Proteomes" id="UP001597389"/>
    </source>
</evidence>